<keyword evidence="2" id="KW-1185">Reference proteome</keyword>
<dbReference type="Proteomes" id="UP001165960">
    <property type="component" value="Unassembled WGS sequence"/>
</dbReference>
<comment type="caution">
    <text evidence="1">The sequence shown here is derived from an EMBL/GenBank/DDBJ whole genome shotgun (WGS) entry which is preliminary data.</text>
</comment>
<protein>
    <submittedName>
        <fullName evidence="1">Uncharacterized protein</fullName>
    </submittedName>
</protein>
<accession>A0ACC2TX65</accession>
<reference evidence="1" key="1">
    <citation type="submission" date="2022-04" db="EMBL/GenBank/DDBJ databases">
        <title>Genome of the entomopathogenic fungus Entomophthora muscae.</title>
        <authorList>
            <person name="Elya C."/>
            <person name="Lovett B.R."/>
            <person name="Lee E."/>
            <person name="Macias A.M."/>
            <person name="Hajek A.E."/>
            <person name="De Bivort B.L."/>
            <person name="Kasson M.T."/>
            <person name="De Fine Licht H.H."/>
            <person name="Stajich J.E."/>
        </authorList>
    </citation>
    <scope>NUCLEOTIDE SEQUENCE</scope>
    <source>
        <strain evidence="1">Berkeley</strain>
    </source>
</reference>
<dbReference type="EMBL" id="QTSX02002006">
    <property type="protein sequence ID" value="KAJ9079092.1"/>
    <property type="molecule type" value="Genomic_DNA"/>
</dbReference>
<gene>
    <name evidence="1" type="ORF">DSO57_1039096</name>
</gene>
<evidence type="ECO:0000313" key="2">
    <source>
        <dbReference type="Proteomes" id="UP001165960"/>
    </source>
</evidence>
<proteinExistence type="predicted"/>
<organism evidence="1 2">
    <name type="scientific">Entomophthora muscae</name>
    <dbReference type="NCBI Taxonomy" id="34485"/>
    <lineage>
        <taxon>Eukaryota</taxon>
        <taxon>Fungi</taxon>
        <taxon>Fungi incertae sedis</taxon>
        <taxon>Zoopagomycota</taxon>
        <taxon>Entomophthoromycotina</taxon>
        <taxon>Entomophthoromycetes</taxon>
        <taxon>Entomophthorales</taxon>
        <taxon>Entomophthoraceae</taxon>
        <taxon>Entomophthora</taxon>
    </lineage>
</organism>
<sequence length="153" mass="16505">MGTLAGCSLIGHTVQIGHLIFLIFGFGHGVGPKARGFLWQGNSLVIQEDFRFMKFTEELSLTPLGNLRSSSLDAILIEPALAFWLQDLAGASACGGSISEKRRQMGSQSMGPAACRNPGSGFESRPWAWVFRGNELSILTMVGFWGQLLDGIS</sequence>
<name>A0ACC2TX65_9FUNG</name>
<evidence type="ECO:0000313" key="1">
    <source>
        <dbReference type="EMBL" id="KAJ9079092.1"/>
    </source>
</evidence>